<evidence type="ECO:0000259" key="5">
    <source>
        <dbReference type="Pfam" id="PF04355"/>
    </source>
</evidence>
<evidence type="ECO:0000256" key="2">
    <source>
        <dbReference type="ARBA" id="ARBA00023136"/>
    </source>
</evidence>
<evidence type="ECO:0000256" key="1">
    <source>
        <dbReference type="ARBA" id="ARBA00022729"/>
    </source>
</evidence>
<dbReference type="PANTHER" id="PTHR37482:SF1">
    <property type="entry name" value="OUTER MEMBRANE PROTEIN ASSEMBLY FACTOR BAME"/>
    <property type="match status" value="1"/>
</dbReference>
<dbReference type="InterPro" id="IPR037873">
    <property type="entry name" value="BamE-like"/>
</dbReference>
<dbReference type="Gene3D" id="3.30.1450.10">
    <property type="match status" value="1"/>
</dbReference>
<proteinExistence type="inferred from homology"/>
<dbReference type="PANTHER" id="PTHR37482">
    <property type="entry name" value="OUTER MEMBRANE PROTEIN ASSEMBLY FACTOR BAME"/>
    <property type="match status" value="1"/>
</dbReference>
<keyword evidence="4" id="KW-0449">Lipoprotein</keyword>
<protein>
    <recommendedName>
        <fullName evidence="4">Outer membrane protein assembly factor BamE</fullName>
    </recommendedName>
</protein>
<organism evidence="6 7">
    <name type="scientific">Marinospirillum insulare</name>
    <dbReference type="NCBI Taxonomy" id="217169"/>
    <lineage>
        <taxon>Bacteria</taxon>
        <taxon>Pseudomonadati</taxon>
        <taxon>Pseudomonadota</taxon>
        <taxon>Gammaproteobacteria</taxon>
        <taxon>Oceanospirillales</taxon>
        <taxon>Oceanospirillaceae</taxon>
        <taxon>Marinospirillum</taxon>
    </lineage>
</organism>
<accession>A0ABQ6A1G1</accession>
<comment type="caution">
    <text evidence="6">The sequence shown here is derived from an EMBL/GenBank/DDBJ whole genome shotgun (WGS) entry which is preliminary data.</text>
</comment>
<comment type="subunit">
    <text evidence="4">Part of the Bam complex.</text>
</comment>
<evidence type="ECO:0000256" key="3">
    <source>
        <dbReference type="ARBA" id="ARBA00023237"/>
    </source>
</evidence>
<gene>
    <name evidence="4" type="primary">bamE</name>
    <name evidence="6" type="ORF">GCM10007878_15210</name>
</gene>
<name>A0ABQ6A1G1_9GAMM</name>
<dbReference type="Proteomes" id="UP001156682">
    <property type="component" value="Unassembled WGS sequence"/>
</dbReference>
<dbReference type="InterPro" id="IPR026592">
    <property type="entry name" value="BamE"/>
</dbReference>
<dbReference type="HAMAP" id="MF_00925">
    <property type="entry name" value="OM_assembly_BamE"/>
    <property type="match status" value="1"/>
</dbReference>
<keyword evidence="7" id="KW-1185">Reference proteome</keyword>
<dbReference type="EMBL" id="BSOR01000027">
    <property type="protein sequence ID" value="GLR64083.1"/>
    <property type="molecule type" value="Genomic_DNA"/>
</dbReference>
<keyword evidence="3 4" id="KW-0998">Cell outer membrane</keyword>
<dbReference type="Pfam" id="PF04355">
    <property type="entry name" value="BamE"/>
    <property type="match status" value="1"/>
</dbReference>
<comment type="function">
    <text evidence="4">Part of the outer membrane protein assembly complex, which is involved in assembly and insertion of beta-barrel proteins into the outer membrane.</text>
</comment>
<sequence length="113" mass="13065">MNKKPTKILTFMLIAFFLSGCSWISPYKQGVQQGNILDEESIEQLKVGMSQEQVVYLLGTPLLKAPNNPHQWDYVYQLRQGQKLIKRETLRVNFEVDARGELKLAQFTHQPQS</sequence>
<comment type="similarity">
    <text evidence="4">Belongs to the BamE family.</text>
</comment>
<feature type="domain" description="Outer membrane protein assembly factor BamE" evidence="5">
    <location>
        <begin position="34"/>
        <end position="97"/>
    </location>
</feature>
<reference evidence="7" key="1">
    <citation type="journal article" date="2019" name="Int. J. Syst. Evol. Microbiol.">
        <title>The Global Catalogue of Microorganisms (GCM) 10K type strain sequencing project: providing services to taxonomists for standard genome sequencing and annotation.</title>
        <authorList>
            <consortium name="The Broad Institute Genomics Platform"/>
            <consortium name="The Broad Institute Genome Sequencing Center for Infectious Disease"/>
            <person name="Wu L."/>
            <person name="Ma J."/>
        </authorList>
    </citation>
    <scope>NUCLEOTIDE SEQUENCE [LARGE SCALE GENOMIC DNA]</scope>
    <source>
        <strain evidence="7">NBRC 100033</strain>
    </source>
</reference>
<keyword evidence="2 4" id="KW-0472">Membrane</keyword>
<evidence type="ECO:0000313" key="6">
    <source>
        <dbReference type="EMBL" id="GLR64083.1"/>
    </source>
</evidence>
<evidence type="ECO:0000313" key="7">
    <source>
        <dbReference type="Proteomes" id="UP001156682"/>
    </source>
</evidence>
<dbReference type="RefSeq" id="WP_051610449.1">
    <property type="nucleotide sequence ID" value="NZ_BSOR01000027.1"/>
</dbReference>
<evidence type="ECO:0000256" key="4">
    <source>
        <dbReference type="HAMAP-Rule" id="MF_00925"/>
    </source>
</evidence>
<keyword evidence="4" id="KW-0564">Palmitate</keyword>
<dbReference type="PROSITE" id="PS51257">
    <property type="entry name" value="PROKAR_LIPOPROTEIN"/>
    <property type="match status" value="1"/>
</dbReference>
<dbReference type="InterPro" id="IPR007450">
    <property type="entry name" value="BamE_dom"/>
</dbReference>
<keyword evidence="1 4" id="KW-0732">Signal</keyword>
<comment type="subcellular location">
    <subcellularLocation>
        <location evidence="4">Cell outer membrane</location>
        <topology evidence="4">Lipid-anchor</topology>
    </subcellularLocation>
</comment>